<feature type="domain" description="J" evidence="2">
    <location>
        <begin position="15"/>
        <end position="106"/>
    </location>
</feature>
<dbReference type="SMART" id="SM00271">
    <property type="entry name" value="DnaJ"/>
    <property type="match status" value="1"/>
</dbReference>
<feature type="compositionally biased region" description="Acidic residues" evidence="1">
    <location>
        <begin position="215"/>
        <end position="225"/>
    </location>
</feature>
<evidence type="ECO:0000259" key="2">
    <source>
        <dbReference type="PROSITE" id="PS50076"/>
    </source>
</evidence>
<gene>
    <name evidence="3" type="ORF">Vbra_11688</name>
</gene>
<proteinExistence type="predicted"/>
<dbReference type="InterPro" id="IPR036869">
    <property type="entry name" value="J_dom_sf"/>
</dbReference>
<protein>
    <recommendedName>
        <fullName evidence="2">J domain-containing protein</fullName>
    </recommendedName>
</protein>
<evidence type="ECO:0000313" key="3">
    <source>
        <dbReference type="EMBL" id="CEL94754.1"/>
    </source>
</evidence>
<dbReference type="AlphaFoldDB" id="A0A0G4EH96"/>
<feature type="compositionally biased region" description="Pro residues" evidence="1">
    <location>
        <begin position="345"/>
        <end position="354"/>
    </location>
</feature>
<feature type="region of interest" description="Disordered" evidence="1">
    <location>
        <begin position="474"/>
        <end position="493"/>
    </location>
</feature>
<feature type="compositionally biased region" description="Polar residues" evidence="1">
    <location>
        <begin position="79"/>
        <end position="90"/>
    </location>
</feature>
<feature type="compositionally biased region" description="Basic residues" evidence="1">
    <location>
        <begin position="372"/>
        <end position="383"/>
    </location>
</feature>
<dbReference type="PROSITE" id="PS50076">
    <property type="entry name" value="DNAJ_2"/>
    <property type="match status" value="1"/>
</dbReference>
<dbReference type="Pfam" id="PF00226">
    <property type="entry name" value="DnaJ"/>
    <property type="match status" value="1"/>
</dbReference>
<organism evidence="3 4">
    <name type="scientific">Vitrella brassicaformis (strain CCMP3155)</name>
    <dbReference type="NCBI Taxonomy" id="1169540"/>
    <lineage>
        <taxon>Eukaryota</taxon>
        <taxon>Sar</taxon>
        <taxon>Alveolata</taxon>
        <taxon>Colpodellida</taxon>
        <taxon>Vitrellaceae</taxon>
        <taxon>Vitrella</taxon>
    </lineage>
</organism>
<reference evidence="3 4" key="1">
    <citation type="submission" date="2014-11" db="EMBL/GenBank/DDBJ databases">
        <authorList>
            <person name="Zhu J."/>
            <person name="Qi W."/>
            <person name="Song R."/>
        </authorList>
    </citation>
    <scope>NUCLEOTIDE SEQUENCE [LARGE SCALE GENOMIC DNA]</scope>
</reference>
<feature type="compositionally biased region" description="Basic and acidic residues" evidence="1">
    <location>
        <begin position="239"/>
        <end position="253"/>
    </location>
</feature>
<evidence type="ECO:0000313" key="4">
    <source>
        <dbReference type="Proteomes" id="UP000041254"/>
    </source>
</evidence>
<dbReference type="InParanoid" id="A0A0G4EH96"/>
<dbReference type="Gene3D" id="1.10.287.110">
    <property type="entry name" value="DnaJ domain"/>
    <property type="match status" value="1"/>
</dbReference>
<feature type="region of interest" description="Disordered" evidence="1">
    <location>
        <begin position="118"/>
        <end position="155"/>
    </location>
</feature>
<feature type="region of interest" description="Disordered" evidence="1">
    <location>
        <begin position="372"/>
        <end position="409"/>
    </location>
</feature>
<sequence length="493" mass="54585">MAGRTIPARMKGLTDLLRTFGLKPGCSERELKAAYLKAAKKCHPDTTESQGPTDDHMKFVQMKEEYERAMSIMQGREAASTSASPESGPTSEARDDAWRQRHDFTRSPFGQYYTHGGGAGEGWHSQYRPGESADRSQRRQQRQQERSSFHSSSAYHERYGHRFHDESIPPFRAIVKMATFFGGSVLAISLYRSMSRRRDMSAYDHHAYGSTASEDSGEPSEEEEAVERLGERLPSGSSAKEEQHTDTEDEQHVHHVSAGAVNNPPQPLGTTHAQFKWQAPSIHMPLGNAMGWMPISSNTPPPRQDSAGAPESADGSAEAVYSGDEWAVPSLGNTHAASDDSLAAAPPPPPPSPTPAEAAEVRKKMAQYYRNRAIKAKIKSPKTKRYDPQKHKHTKAPSTAFHDEEGHTDAAEATATDELEVRGHHEETRWIEGKGGLSGGGVREAYKDESFKTGGAFQQFIDAFSEWKRVNERLRENTMRQQQGPSKPPSEFA</sequence>
<feature type="region of interest" description="Disordered" evidence="1">
    <location>
        <begin position="288"/>
        <end position="360"/>
    </location>
</feature>
<feature type="region of interest" description="Disordered" evidence="1">
    <location>
        <begin position="208"/>
        <end position="271"/>
    </location>
</feature>
<dbReference type="Proteomes" id="UP000041254">
    <property type="component" value="Unassembled WGS sequence"/>
</dbReference>
<name>A0A0G4EH96_VITBC</name>
<dbReference type="VEuPathDB" id="CryptoDB:Vbra_11688"/>
<feature type="region of interest" description="Disordered" evidence="1">
    <location>
        <begin position="73"/>
        <end position="99"/>
    </location>
</feature>
<dbReference type="EMBL" id="CDMY01000226">
    <property type="protein sequence ID" value="CEL94754.1"/>
    <property type="molecule type" value="Genomic_DNA"/>
</dbReference>
<accession>A0A0G4EH96</accession>
<evidence type="ECO:0000256" key="1">
    <source>
        <dbReference type="SAM" id="MobiDB-lite"/>
    </source>
</evidence>
<feature type="compositionally biased region" description="Basic and acidic residues" evidence="1">
    <location>
        <begin position="131"/>
        <end position="148"/>
    </location>
</feature>
<keyword evidence="4" id="KW-1185">Reference proteome</keyword>
<dbReference type="InterPro" id="IPR001623">
    <property type="entry name" value="DnaJ_domain"/>
</dbReference>
<dbReference type="SUPFAM" id="SSF46565">
    <property type="entry name" value="Chaperone J-domain"/>
    <property type="match status" value="1"/>
</dbReference>